<feature type="transmembrane region" description="Helical" evidence="7">
    <location>
        <begin position="100"/>
        <end position="121"/>
    </location>
</feature>
<reference evidence="9" key="1">
    <citation type="submission" date="2020-11" db="EMBL/GenBank/DDBJ databases">
        <authorList>
            <person name="Kim M.K."/>
        </authorList>
    </citation>
    <scope>NUCLEOTIDE SEQUENCE</scope>
    <source>
        <strain evidence="9">BT350</strain>
    </source>
</reference>
<evidence type="ECO:0000313" key="10">
    <source>
        <dbReference type="Proteomes" id="UP000599312"/>
    </source>
</evidence>
<evidence type="ECO:0000256" key="3">
    <source>
        <dbReference type="ARBA" id="ARBA00022475"/>
    </source>
</evidence>
<dbReference type="Gene3D" id="1.10.3720.10">
    <property type="entry name" value="MetI-like"/>
    <property type="match status" value="1"/>
</dbReference>
<feature type="transmembrane region" description="Helical" evidence="7">
    <location>
        <begin position="242"/>
        <end position="270"/>
    </location>
</feature>
<dbReference type="Pfam" id="PF19300">
    <property type="entry name" value="BPD_transp_1_N"/>
    <property type="match status" value="1"/>
</dbReference>
<dbReference type="PANTHER" id="PTHR43163:SF2">
    <property type="entry name" value="ABC TRANSPORTER PERMEASE PROTEIN"/>
    <property type="match status" value="1"/>
</dbReference>
<keyword evidence="3" id="KW-1003">Cell membrane</keyword>
<dbReference type="Proteomes" id="UP000599312">
    <property type="component" value="Unassembled WGS sequence"/>
</dbReference>
<comment type="similarity">
    <text evidence="7">Belongs to the binding-protein-dependent transport system permease family.</text>
</comment>
<gene>
    <name evidence="9" type="ORF">I2H38_17510</name>
</gene>
<keyword evidence="6 7" id="KW-0472">Membrane</keyword>
<dbReference type="GO" id="GO:0005886">
    <property type="term" value="C:plasma membrane"/>
    <property type="evidence" value="ECO:0007669"/>
    <property type="project" value="UniProtKB-SubCell"/>
</dbReference>
<evidence type="ECO:0000256" key="5">
    <source>
        <dbReference type="ARBA" id="ARBA00022989"/>
    </source>
</evidence>
<keyword evidence="5 7" id="KW-1133">Transmembrane helix</keyword>
<feature type="domain" description="ABC transmembrane type-1" evidence="8">
    <location>
        <begin position="94"/>
        <end position="307"/>
    </location>
</feature>
<name>A0A931FPP0_9HYPH</name>
<evidence type="ECO:0000256" key="4">
    <source>
        <dbReference type="ARBA" id="ARBA00022692"/>
    </source>
</evidence>
<dbReference type="InterPro" id="IPR035906">
    <property type="entry name" value="MetI-like_sf"/>
</dbReference>
<evidence type="ECO:0000256" key="6">
    <source>
        <dbReference type="ARBA" id="ARBA00023136"/>
    </source>
</evidence>
<feature type="transmembrane region" description="Helical" evidence="7">
    <location>
        <begin position="290"/>
        <end position="314"/>
    </location>
</feature>
<sequence length="324" mass="35743">MTVFVIRRLSQSLLILLITSVIVFAGVYAIGNPIDILIAPDATFAEREQAIRSLGLDRSLPEQYGTFLWNALHGDLGRSFVFNQPSIDLILNRMPATLELAFVALFLSLVIGIPLGLWSGLRPNTALDETVMTGSILGFSLPNFWQGMMLIMIFSVWLGWLPSTGRGELGTFLGIRTSLTTWSGLSHLILPAFNLALFKISLVIRLTRSGVRETMPLDFVKFARAKGLSERRIVSVHVLKNIMIPIVTVVGVEFGGIIAFAIVTETIFAWPGMGKLLIDSIMRLDRPVVVAYLLVVVTLFIVINFVVDILYSLLDPRIRIGSAS</sequence>
<protein>
    <submittedName>
        <fullName evidence="9">ABC transporter permease</fullName>
    </submittedName>
</protein>
<evidence type="ECO:0000256" key="2">
    <source>
        <dbReference type="ARBA" id="ARBA00022448"/>
    </source>
</evidence>
<dbReference type="PANTHER" id="PTHR43163">
    <property type="entry name" value="DIPEPTIDE TRANSPORT SYSTEM PERMEASE PROTEIN DPPB-RELATED"/>
    <property type="match status" value="1"/>
</dbReference>
<keyword evidence="4 7" id="KW-0812">Transmembrane</keyword>
<feature type="transmembrane region" description="Helical" evidence="7">
    <location>
        <begin position="181"/>
        <end position="204"/>
    </location>
</feature>
<feature type="transmembrane region" description="Helical" evidence="7">
    <location>
        <begin position="142"/>
        <end position="161"/>
    </location>
</feature>
<evidence type="ECO:0000313" key="9">
    <source>
        <dbReference type="EMBL" id="MBF9235174.1"/>
    </source>
</evidence>
<feature type="transmembrane region" description="Helical" evidence="7">
    <location>
        <begin position="12"/>
        <end position="31"/>
    </location>
</feature>
<evidence type="ECO:0000256" key="7">
    <source>
        <dbReference type="RuleBase" id="RU363032"/>
    </source>
</evidence>
<evidence type="ECO:0000256" key="1">
    <source>
        <dbReference type="ARBA" id="ARBA00004651"/>
    </source>
</evidence>
<accession>A0A931FPP0</accession>
<proteinExistence type="inferred from homology"/>
<comment type="caution">
    <text evidence="9">The sequence shown here is derived from an EMBL/GenBank/DDBJ whole genome shotgun (WGS) entry which is preliminary data.</text>
</comment>
<comment type="subcellular location">
    <subcellularLocation>
        <location evidence="1 7">Cell membrane</location>
        <topology evidence="1 7">Multi-pass membrane protein</topology>
    </subcellularLocation>
</comment>
<dbReference type="GO" id="GO:0055085">
    <property type="term" value="P:transmembrane transport"/>
    <property type="evidence" value="ECO:0007669"/>
    <property type="project" value="InterPro"/>
</dbReference>
<dbReference type="InterPro" id="IPR045621">
    <property type="entry name" value="BPD_transp_1_N"/>
</dbReference>
<dbReference type="SUPFAM" id="SSF161098">
    <property type="entry name" value="MetI-like"/>
    <property type="match status" value="1"/>
</dbReference>
<dbReference type="CDD" id="cd06261">
    <property type="entry name" value="TM_PBP2"/>
    <property type="match status" value="1"/>
</dbReference>
<dbReference type="AlphaFoldDB" id="A0A931FPP0"/>
<dbReference type="InterPro" id="IPR000515">
    <property type="entry name" value="MetI-like"/>
</dbReference>
<dbReference type="Pfam" id="PF00528">
    <property type="entry name" value="BPD_transp_1"/>
    <property type="match status" value="1"/>
</dbReference>
<organism evidence="9 10">
    <name type="scientific">Microvirga alba</name>
    <dbReference type="NCBI Taxonomy" id="2791025"/>
    <lineage>
        <taxon>Bacteria</taxon>
        <taxon>Pseudomonadati</taxon>
        <taxon>Pseudomonadota</taxon>
        <taxon>Alphaproteobacteria</taxon>
        <taxon>Hyphomicrobiales</taxon>
        <taxon>Methylobacteriaceae</taxon>
        <taxon>Microvirga</taxon>
    </lineage>
</organism>
<evidence type="ECO:0000259" key="8">
    <source>
        <dbReference type="PROSITE" id="PS50928"/>
    </source>
</evidence>
<keyword evidence="10" id="KW-1185">Reference proteome</keyword>
<keyword evidence="2 7" id="KW-0813">Transport</keyword>
<dbReference type="RefSeq" id="WP_196273164.1">
    <property type="nucleotide sequence ID" value="NZ_JADQDO010000010.1"/>
</dbReference>
<dbReference type="PROSITE" id="PS50928">
    <property type="entry name" value="ABC_TM1"/>
    <property type="match status" value="1"/>
</dbReference>
<dbReference type="EMBL" id="JADQDO010000010">
    <property type="protein sequence ID" value="MBF9235174.1"/>
    <property type="molecule type" value="Genomic_DNA"/>
</dbReference>